<dbReference type="EMBL" id="GBRH01254633">
    <property type="protein sequence ID" value="JAD43262.1"/>
    <property type="molecule type" value="Transcribed_RNA"/>
</dbReference>
<protein>
    <submittedName>
        <fullName evidence="2">Uncharacterized protein</fullName>
    </submittedName>
</protein>
<sequence>MHGGRHMSYGNVEQHTPSSQFVSGNMEQRNQNNLSD</sequence>
<evidence type="ECO:0000313" key="2">
    <source>
        <dbReference type="EMBL" id="JAD43262.1"/>
    </source>
</evidence>
<reference evidence="2" key="2">
    <citation type="journal article" date="2015" name="Data Brief">
        <title>Shoot transcriptome of the giant reed, Arundo donax.</title>
        <authorList>
            <person name="Barrero R.A."/>
            <person name="Guerrero F.D."/>
            <person name="Moolhuijzen P."/>
            <person name="Goolsby J.A."/>
            <person name="Tidwell J."/>
            <person name="Bellgard S.E."/>
            <person name="Bellgard M.I."/>
        </authorList>
    </citation>
    <scope>NUCLEOTIDE SEQUENCE</scope>
    <source>
        <tissue evidence="2">Shoot tissue taken approximately 20 cm above the soil surface</tissue>
    </source>
</reference>
<evidence type="ECO:0000256" key="1">
    <source>
        <dbReference type="SAM" id="MobiDB-lite"/>
    </source>
</evidence>
<reference evidence="2" key="1">
    <citation type="submission" date="2014-09" db="EMBL/GenBank/DDBJ databases">
        <authorList>
            <person name="Magalhaes I.L.F."/>
            <person name="Oliveira U."/>
            <person name="Santos F.R."/>
            <person name="Vidigal T.H.D.A."/>
            <person name="Brescovit A.D."/>
            <person name="Santos A.J."/>
        </authorList>
    </citation>
    <scope>NUCLEOTIDE SEQUENCE</scope>
    <source>
        <tissue evidence="2">Shoot tissue taken approximately 20 cm above the soil surface</tissue>
    </source>
</reference>
<feature type="region of interest" description="Disordered" evidence="1">
    <location>
        <begin position="1"/>
        <end position="36"/>
    </location>
</feature>
<proteinExistence type="predicted"/>
<accession>A0A0A9A881</accession>
<name>A0A0A9A881_ARUDO</name>
<feature type="compositionally biased region" description="Polar residues" evidence="1">
    <location>
        <begin position="11"/>
        <end position="36"/>
    </location>
</feature>
<dbReference type="AlphaFoldDB" id="A0A0A9A881"/>
<organism evidence="2">
    <name type="scientific">Arundo donax</name>
    <name type="common">Giant reed</name>
    <name type="synonym">Donax arundinaceus</name>
    <dbReference type="NCBI Taxonomy" id="35708"/>
    <lineage>
        <taxon>Eukaryota</taxon>
        <taxon>Viridiplantae</taxon>
        <taxon>Streptophyta</taxon>
        <taxon>Embryophyta</taxon>
        <taxon>Tracheophyta</taxon>
        <taxon>Spermatophyta</taxon>
        <taxon>Magnoliopsida</taxon>
        <taxon>Liliopsida</taxon>
        <taxon>Poales</taxon>
        <taxon>Poaceae</taxon>
        <taxon>PACMAD clade</taxon>
        <taxon>Arundinoideae</taxon>
        <taxon>Arundineae</taxon>
        <taxon>Arundo</taxon>
    </lineage>
</organism>